<dbReference type="Pfam" id="PF04230">
    <property type="entry name" value="PS_pyruv_trans"/>
    <property type="match status" value="1"/>
</dbReference>
<accession>A0A7S3AW01</accession>
<name>A0A7S3AW01_9EUKA</name>
<organism evidence="2">
    <name type="scientific">Haptolina ericina</name>
    <dbReference type="NCBI Taxonomy" id="156174"/>
    <lineage>
        <taxon>Eukaryota</taxon>
        <taxon>Haptista</taxon>
        <taxon>Haptophyta</taxon>
        <taxon>Prymnesiophyceae</taxon>
        <taxon>Prymnesiales</taxon>
        <taxon>Prymnesiaceae</taxon>
        <taxon>Haptolina</taxon>
    </lineage>
</organism>
<sequence length="206" mass="23097">MLGNIKNISLRDGPSRALVHNLTSTKPDVHVDSAFLWDGWQKLAKAQAEHNASNTSTHNQKLVTYTHGFPNSHMLSQLASDNKLERLDVSNGPVTAYKWLAAMDQAKLIITNTFHGLVFALLLNRPFWVCGPLPTMKQVKVKAMLADVGLRHRLIHCAKKWPKGIDLHQVIDFGRINEWIASQRNRSLTYLQSIADAVKGGRAKEM</sequence>
<feature type="domain" description="Polysaccharide pyruvyl transferase" evidence="1">
    <location>
        <begin position="4"/>
        <end position="131"/>
    </location>
</feature>
<gene>
    <name evidence="2" type="ORF">HERI1096_LOCUS17834</name>
</gene>
<reference evidence="2" key="1">
    <citation type="submission" date="2021-01" db="EMBL/GenBank/DDBJ databases">
        <authorList>
            <person name="Corre E."/>
            <person name="Pelletier E."/>
            <person name="Niang G."/>
            <person name="Scheremetjew M."/>
            <person name="Finn R."/>
            <person name="Kale V."/>
            <person name="Holt S."/>
            <person name="Cochrane G."/>
            <person name="Meng A."/>
            <person name="Brown T."/>
            <person name="Cohen L."/>
        </authorList>
    </citation>
    <scope>NUCLEOTIDE SEQUENCE</scope>
    <source>
        <strain evidence="2">CCMP281</strain>
    </source>
</reference>
<dbReference type="InterPro" id="IPR007345">
    <property type="entry name" value="Polysacch_pyruvyl_Trfase"/>
</dbReference>
<dbReference type="EMBL" id="HBHX01032002">
    <property type="protein sequence ID" value="CAE0117135.1"/>
    <property type="molecule type" value="Transcribed_RNA"/>
</dbReference>
<dbReference type="AlphaFoldDB" id="A0A7S3AW01"/>
<protein>
    <recommendedName>
        <fullName evidence="1">Polysaccharide pyruvyl transferase domain-containing protein</fullName>
    </recommendedName>
</protein>
<proteinExistence type="predicted"/>
<evidence type="ECO:0000313" key="2">
    <source>
        <dbReference type="EMBL" id="CAE0117135.1"/>
    </source>
</evidence>
<evidence type="ECO:0000259" key="1">
    <source>
        <dbReference type="Pfam" id="PF04230"/>
    </source>
</evidence>